<dbReference type="EMBL" id="JAAGBB010000081">
    <property type="protein sequence ID" value="MBR0669079.1"/>
    <property type="molecule type" value="Genomic_DNA"/>
</dbReference>
<gene>
    <name evidence="1" type="ORF">GXW71_32315</name>
</gene>
<accession>A0ABS5F933</accession>
<name>A0ABS5F933_9PROT</name>
<evidence type="ECO:0000313" key="1">
    <source>
        <dbReference type="EMBL" id="MBR0669079.1"/>
    </source>
</evidence>
<protein>
    <submittedName>
        <fullName evidence="1">Uncharacterized protein</fullName>
    </submittedName>
</protein>
<sequence length="60" mass="6630">MTDALWCSMETARRARDVAWLERVRRTYGSEPVLQYFQTPLIADNALGKTIDEVGGGAAA</sequence>
<dbReference type="RefSeq" id="WP_211857680.1">
    <property type="nucleotide sequence ID" value="NZ_JAAGBB010000081.1"/>
</dbReference>
<keyword evidence="2" id="KW-1185">Reference proteome</keyword>
<organism evidence="1 2">
    <name type="scientific">Plastoroseomonas hellenica</name>
    <dbReference type="NCBI Taxonomy" id="2687306"/>
    <lineage>
        <taxon>Bacteria</taxon>
        <taxon>Pseudomonadati</taxon>
        <taxon>Pseudomonadota</taxon>
        <taxon>Alphaproteobacteria</taxon>
        <taxon>Acetobacterales</taxon>
        <taxon>Acetobacteraceae</taxon>
        <taxon>Plastoroseomonas</taxon>
    </lineage>
</organism>
<evidence type="ECO:0000313" key="2">
    <source>
        <dbReference type="Proteomes" id="UP001196870"/>
    </source>
</evidence>
<comment type="caution">
    <text evidence="1">The sequence shown here is derived from an EMBL/GenBank/DDBJ whole genome shotgun (WGS) entry which is preliminary data.</text>
</comment>
<reference evidence="2" key="1">
    <citation type="journal article" date="2021" name="Syst. Appl. Microbiol.">
        <title>Roseomonas hellenica sp. nov., isolated from roots of wild-growing Alkanna tinctoria.</title>
        <authorList>
            <person name="Rat A."/>
            <person name="Naranjo H.D."/>
            <person name="Lebbe L."/>
            <person name="Cnockaert M."/>
            <person name="Krigas N."/>
            <person name="Grigoriadou K."/>
            <person name="Maloupa E."/>
            <person name="Willems A."/>
        </authorList>
    </citation>
    <scope>NUCLEOTIDE SEQUENCE [LARGE SCALE GENOMIC DNA]</scope>
    <source>
        <strain evidence="2">LMG 31523</strain>
    </source>
</reference>
<dbReference type="Proteomes" id="UP001196870">
    <property type="component" value="Unassembled WGS sequence"/>
</dbReference>
<proteinExistence type="predicted"/>